<dbReference type="InterPro" id="IPR001104">
    <property type="entry name" value="3-oxo-5_a-steroid_4-DH_C"/>
</dbReference>
<keyword evidence="11" id="KW-1185">Reference proteome</keyword>
<keyword evidence="2 7" id="KW-0812">Transmembrane</keyword>
<keyword evidence="5" id="KW-0175">Coiled coil</keyword>
<evidence type="ECO:0000259" key="9">
    <source>
        <dbReference type="Pfam" id="PF14303"/>
    </source>
</evidence>
<feature type="compositionally biased region" description="Polar residues" evidence="6">
    <location>
        <begin position="329"/>
        <end position="338"/>
    </location>
</feature>
<evidence type="ECO:0000313" key="10">
    <source>
        <dbReference type="EMBL" id="KAK4566414.1"/>
    </source>
</evidence>
<evidence type="ECO:0000256" key="5">
    <source>
        <dbReference type="SAM" id="Coils"/>
    </source>
</evidence>
<dbReference type="Pfam" id="PF02544">
    <property type="entry name" value="Steroid_dh"/>
    <property type="match status" value="1"/>
</dbReference>
<accession>A0AAN7E9L1</accession>
<evidence type="ECO:0000256" key="4">
    <source>
        <dbReference type="ARBA" id="ARBA00023136"/>
    </source>
</evidence>
<organism evidence="10 11">
    <name type="scientific">Quercus rubra</name>
    <name type="common">Northern red oak</name>
    <name type="synonym">Quercus borealis</name>
    <dbReference type="NCBI Taxonomy" id="3512"/>
    <lineage>
        <taxon>Eukaryota</taxon>
        <taxon>Viridiplantae</taxon>
        <taxon>Streptophyta</taxon>
        <taxon>Embryophyta</taxon>
        <taxon>Tracheophyta</taxon>
        <taxon>Spermatophyta</taxon>
        <taxon>Magnoliopsida</taxon>
        <taxon>eudicotyledons</taxon>
        <taxon>Gunneridae</taxon>
        <taxon>Pentapetalae</taxon>
        <taxon>rosids</taxon>
        <taxon>fabids</taxon>
        <taxon>Fagales</taxon>
        <taxon>Fagaceae</taxon>
        <taxon>Quercus</taxon>
    </lineage>
</organism>
<evidence type="ECO:0000259" key="8">
    <source>
        <dbReference type="Pfam" id="PF02544"/>
    </source>
</evidence>
<gene>
    <name evidence="10" type="ORF">RGQ29_002595</name>
</gene>
<name>A0AAN7E9L1_QUERU</name>
<feature type="region of interest" description="Disordered" evidence="6">
    <location>
        <begin position="170"/>
        <end position="197"/>
    </location>
</feature>
<evidence type="ECO:0000256" key="2">
    <source>
        <dbReference type="ARBA" id="ARBA00022692"/>
    </source>
</evidence>
<evidence type="ECO:0008006" key="12">
    <source>
        <dbReference type="Google" id="ProtNLM"/>
    </source>
</evidence>
<comment type="subcellular location">
    <subcellularLocation>
        <location evidence="1">Membrane</location>
        <topology evidence="1">Multi-pass membrane protein</topology>
    </subcellularLocation>
</comment>
<dbReference type="EMBL" id="JAXUIC010000010">
    <property type="protein sequence ID" value="KAK4566414.1"/>
    <property type="molecule type" value="Genomic_DNA"/>
</dbReference>
<keyword evidence="3 7" id="KW-1133">Transmembrane helix</keyword>
<evidence type="ECO:0000313" key="11">
    <source>
        <dbReference type="Proteomes" id="UP001324115"/>
    </source>
</evidence>
<feature type="domain" description="No apical meristem-associated C-terminal" evidence="9">
    <location>
        <begin position="300"/>
        <end position="463"/>
    </location>
</feature>
<feature type="region of interest" description="Disordered" evidence="6">
    <location>
        <begin position="322"/>
        <end position="341"/>
    </location>
</feature>
<dbReference type="GO" id="GO:0006629">
    <property type="term" value="P:lipid metabolic process"/>
    <property type="evidence" value="ECO:0007669"/>
    <property type="project" value="InterPro"/>
</dbReference>
<dbReference type="GO" id="GO:0016020">
    <property type="term" value="C:membrane"/>
    <property type="evidence" value="ECO:0007669"/>
    <property type="project" value="UniProtKB-SubCell"/>
</dbReference>
<feature type="domain" description="3-oxo-5-alpha-steroid 4-dehydrogenase C-terminal" evidence="8">
    <location>
        <begin position="35"/>
        <end position="101"/>
    </location>
</feature>
<proteinExistence type="predicted"/>
<feature type="coiled-coil region" evidence="5">
    <location>
        <begin position="382"/>
        <end position="421"/>
    </location>
</feature>
<evidence type="ECO:0000256" key="7">
    <source>
        <dbReference type="SAM" id="Phobius"/>
    </source>
</evidence>
<feature type="transmembrane region" description="Helical" evidence="7">
    <location>
        <begin position="47"/>
        <end position="67"/>
    </location>
</feature>
<dbReference type="InterPro" id="IPR029466">
    <property type="entry name" value="NAM-associated_C"/>
</dbReference>
<keyword evidence="4 7" id="KW-0472">Membrane</keyword>
<dbReference type="PANTHER" id="PTHR45125">
    <property type="entry name" value="F21J9.4-RELATED"/>
    <property type="match status" value="1"/>
</dbReference>
<dbReference type="PANTHER" id="PTHR45125:SF3">
    <property type="entry name" value="NO-APICAL-MERISTEM-ASSOCIATED CARBOXY-TERMINAL DOMAIN PROTEIN"/>
    <property type="match status" value="1"/>
</dbReference>
<evidence type="ECO:0000256" key="3">
    <source>
        <dbReference type="ARBA" id="ARBA00022989"/>
    </source>
</evidence>
<comment type="caution">
    <text evidence="10">The sequence shown here is derived from an EMBL/GenBank/DDBJ whole genome shotgun (WGS) entry which is preliminary data.</text>
</comment>
<protein>
    <recommendedName>
        <fullName evidence="12">No apical meristem-associated C-terminal domain-containing protein</fullName>
    </recommendedName>
</protein>
<dbReference type="Proteomes" id="UP001324115">
    <property type="component" value="Unassembled WGS sequence"/>
</dbReference>
<evidence type="ECO:0000256" key="6">
    <source>
        <dbReference type="SAM" id="MobiDB-lite"/>
    </source>
</evidence>
<dbReference type="GO" id="GO:0016627">
    <property type="term" value="F:oxidoreductase activity, acting on the CH-CH group of donors"/>
    <property type="evidence" value="ECO:0007669"/>
    <property type="project" value="InterPro"/>
</dbReference>
<dbReference type="AlphaFoldDB" id="A0AAN7E9L1"/>
<sequence length="471" mass="53768">MDYIGSLVELKQLQLDRLAFRLHVFLAFDMSLDRVSQYKDYEGDGWFWLRFFIGLVVFLGGIGVNILSDRVLVALKKEGKGYRVPRGGLFELVSCPNYFGEDYPKGRKAPLLLLAAHAVPAHFRDYYILFSNFMESRRDTELRRDLTYITGIMNGDIEIDSQFIGTSQTTPVLVSDSPPPPPPSVENVSSTKGKRGSNFSMEEDKLLVAAWLNTSVDAINSNEQTQNTFRKKVWEYFTQYNTSGTTCTIVSLISRWGAISEKTNKFAGCMAQVNALHQSGITEEDKITNAKALYLEKYKKPFLLDNCWLMLKDQPKFADPNNARWRSSVPPTSESISIGQGDCGSGLGDTSNFERPIGRKAEKAIRKNKATGKDVGEYLAKKLKLIEDVTRLEEEKMCFEREKLAIEKESKEEKLKIEKERIIIEKKKFEMTERLEEERIMMIDTSGFTGAQKLFYEQLQEEIMARRSSRN</sequence>
<evidence type="ECO:0000256" key="1">
    <source>
        <dbReference type="ARBA" id="ARBA00004141"/>
    </source>
</evidence>
<reference evidence="10 11" key="1">
    <citation type="journal article" date="2023" name="G3 (Bethesda)">
        <title>A haplotype-resolved chromosome-scale genome for Quercus rubra L. provides insights into the genetics of adaptive traits for red oak species.</title>
        <authorList>
            <person name="Kapoor B."/>
            <person name="Jenkins J."/>
            <person name="Schmutz J."/>
            <person name="Zhebentyayeva T."/>
            <person name="Kuelheim C."/>
            <person name="Coggeshall M."/>
            <person name="Heim C."/>
            <person name="Lasky J.R."/>
            <person name="Leites L."/>
            <person name="Islam-Faridi N."/>
            <person name="Romero-Severson J."/>
            <person name="DeLeo V.L."/>
            <person name="Lucas S.M."/>
            <person name="Lazic D."/>
            <person name="Gailing O."/>
            <person name="Carlson J."/>
            <person name="Staton M."/>
        </authorList>
    </citation>
    <scope>NUCLEOTIDE SEQUENCE [LARGE SCALE GENOMIC DNA]</scope>
    <source>
        <strain evidence="10">Pseudo-F2</strain>
    </source>
</reference>
<dbReference type="PROSITE" id="PS50244">
    <property type="entry name" value="S5A_REDUCTASE"/>
    <property type="match status" value="1"/>
</dbReference>
<dbReference type="Pfam" id="PF14303">
    <property type="entry name" value="NAM-associated"/>
    <property type="match status" value="1"/>
</dbReference>